<feature type="region of interest" description="Disordered" evidence="10">
    <location>
        <begin position="1"/>
        <end position="208"/>
    </location>
</feature>
<evidence type="ECO:0000256" key="4">
    <source>
        <dbReference type="ARBA" id="ARBA00022816"/>
    </source>
</evidence>
<proteinExistence type="inferred from homology"/>
<comment type="subunit">
    <text evidence="9">Component of the nuclear pore complex (NPC).</text>
</comment>
<dbReference type="Proteomes" id="UP001217918">
    <property type="component" value="Unassembled WGS sequence"/>
</dbReference>
<feature type="compositionally biased region" description="Low complexity" evidence="10">
    <location>
        <begin position="57"/>
        <end position="70"/>
    </location>
</feature>
<comment type="function">
    <text evidence="9">Functions as a component of the nuclear pore complex (NPC).</text>
</comment>
<evidence type="ECO:0000313" key="12">
    <source>
        <dbReference type="Proteomes" id="UP001217918"/>
    </source>
</evidence>
<accession>A0AAD9MCX7</accession>
<protein>
    <recommendedName>
        <fullName evidence="9">Nuclear pore complex protein Nup85</fullName>
    </recommendedName>
</protein>
<evidence type="ECO:0000256" key="3">
    <source>
        <dbReference type="ARBA" id="ARBA00022448"/>
    </source>
</evidence>
<dbReference type="Pfam" id="PF07575">
    <property type="entry name" value="Nucleopor_Nup85"/>
    <property type="match status" value="2"/>
</dbReference>
<feature type="compositionally biased region" description="Basic and acidic residues" evidence="10">
    <location>
        <begin position="164"/>
        <end position="174"/>
    </location>
</feature>
<keyword evidence="8 9" id="KW-0539">Nucleus</keyword>
<feature type="compositionally biased region" description="Acidic residues" evidence="10">
    <location>
        <begin position="137"/>
        <end position="163"/>
    </location>
</feature>
<dbReference type="EMBL" id="JAQQPM010000002">
    <property type="protein sequence ID" value="KAK2068401.1"/>
    <property type="molecule type" value="Genomic_DNA"/>
</dbReference>
<comment type="subcellular location">
    <subcellularLocation>
        <location evidence="1 9">Nucleus</location>
        <location evidence="1 9">Nuclear pore complex</location>
    </subcellularLocation>
</comment>
<comment type="caution">
    <text evidence="11">The sequence shown here is derived from an EMBL/GenBank/DDBJ whole genome shotgun (WGS) entry which is preliminary data.</text>
</comment>
<dbReference type="GO" id="GO:0031965">
    <property type="term" value="C:nuclear membrane"/>
    <property type="evidence" value="ECO:0007669"/>
    <property type="project" value="UniProtKB-UniRule"/>
</dbReference>
<feature type="region of interest" description="Disordered" evidence="10">
    <location>
        <begin position="938"/>
        <end position="958"/>
    </location>
</feature>
<evidence type="ECO:0000256" key="7">
    <source>
        <dbReference type="ARBA" id="ARBA00023132"/>
    </source>
</evidence>
<sequence>MSGHFFLPGASSSPPSTPDRNPRQRARGHDGNSNSNSNSNSTSSHRSTTPAGPPPSSAASFTPAGAPSASYLGSSLMRGVAPHKTPGSSGSGMTAASKRTLFAQKGGSHQQKRNTPLGRSIRGARMPSRLSRQMVMDEVDDEDEDEDDDEDDDDDEEDEEHDEHEDGHLPEPSKIKPGGTFGLSYNKSSDEEEDEEVGTSEGQESHGEGDLWLDMHEQEDVDVTGQDEDDAMGEESDLMQLMTPAATSRMRRDAEDLFRASTVTTGARRREHWYAAAAKDMYQQLGPAALTEPPELLLGTDAWTSKLYDEGVGKDDDETRLQVTLARVASSLLKLWQDYGETLPHSDEEHVAEIGPGPHASAFEKASYLANLALRVHHAAPSKADGLPAPLPQTLFEWLADHHNLYPHQVDELLRHRPSPASHAVFWETVFMALLRGRVKAAVELLEKARWGQMRKGSGQYAYTGQVLENVESAATTTVKMLKDCPGFHDQWDILGSDWTLFRVRAQGALDLLRRFAEGKAAPLGDSDLFAGGSLSGGTPRGSLTGLARRAESQVPWEIYENLTVVFEMVLGSRAAILGAAQDWCEAAVGLFGWWDERRSVGNQNTRPRSRAKAQQQQQLLLLRLAPPPPPPPPGDHVNAYLDRLARSFHAAVETEFQVNALSHVEVGMGCIFEDHATGLVGLLRSWSLPVAVAVAEMASLGKWLPAHEPTLLAAGLSGLDDLDMDDMEVLGLGPGEPSEQDGIKDNTLAVYAQALAEYQDMSLVQDKAGLVKDGWELAIGVLGRMDSPERSEEIVGELVKHLLEKLDVESSLVVDKVWRLLNELGMIPLAEEVVETFGDVLARESHRYGASMWYYSLAHRPAKVCDVMNLLMAYSLVQSAAYPPAAELDDHLARLLRQRSTTLEALAAQDLEAAELLGKMLSGYASLRQFYELRDGAAQDQDGGGQPPPSPPPQQKQQAAQALVSVIAAADDKIRGGLYDATRDGIVSEDFLLALLGEALAFVADGENSSAAALFRAPPRRYDDDAAPLTLAHIDALLKAVEDLQAVGPRVYTAAEEFLQLVLASAPGGVVAAGGPADLMRRSAAGAGAQHYVMSGSSVMAGRLRKSLAGGKGTAAAGQAKGRADPLQRAWDWRARMGPGTKGKDVVRKVRLGLAKDLAGLWLAEADGMMW</sequence>
<feature type="compositionally biased region" description="Low complexity" evidence="10">
    <location>
        <begin position="32"/>
        <end position="50"/>
    </location>
</feature>
<evidence type="ECO:0000256" key="2">
    <source>
        <dbReference type="ARBA" id="ARBA00005573"/>
    </source>
</evidence>
<dbReference type="InterPro" id="IPR011502">
    <property type="entry name" value="Nucleoporin_Nup85"/>
</dbReference>
<comment type="similarity">
    <text evidence="2 9">Belongs to the nucleoporin Nup85 family.</text>
</comment>
<organism evidence="11 12">
    <name type="scientific">Phyllachora maydis</name>
    <dbReference type="NCBI Taxonomy" id="1825666"/>
    <lineage>
        <taxon>Eukaryota</taxon>
        <taxon>Fungi</taxon>
        <taxon>Dikarya</taxon>
        <taxon>Ascomycota</taxon>
        <taxon>Pezizomycotina</taxon>
        <taxon>Sordariomycetes</taxon>
        <taxon>Sordariomycetidae</taxon>
        <taxon>Phyllachorales</taxon>
        <taxon>Phyllachoraceae</taxon>
        <taxon>Phyllachora</taxon>
    </lineage>
</organism>
<dbReference type="GO" id="GO:0006606">
    <property type="term" value="P:protein import into nucleus"/>
    <property type="evidence" value="ECO:0007669"/>
    <property type="project" value="TreeGrafter"/>
</dbReference>
<dbReference type="PANTHER" id="PTHR13373">
    <property type="entry name" value="FROUNT PROTEIN-RELATED"/>
    <property type="match status" value="1"/>
</dbReference>
<evidence type="ECO:0000256" key="6">
    <source>
        <dbReference type="ARBA" id="ARBA00023010"/>
    </source>
</evidence>
<keyword evidence="9" id="KW-0472">Membrane</keyword>
<keyword evidence="4 9" id="KW-0509">mRNA transport</keyword>
<keyword evidence="5 9" id="KW-0653">Protein transport</keyword>
<reference evidence="11" key="1">
    <citation type="journal article" date="2023" name="Mol. Plant Microbe Interact.">
        <title>Elucidating the Obligate Nature and Biological Capacity of an Invasive Fungal Corn Pathogen.</title>
        <authorList>
            <person name="MacCready J.S."/>
            <person name="Roggenkamp E.M."/>
            <person name="Gdanetz K."/>
            <person name="Chilvers M.I."/>
        </authorList>
    </citation>
    <scope>NUCLEOTIDE SEQUENCE</scope>
    <source>
        <strain evidence="11">PM02</strain>
    </source>
</reference>
<dbReference type="GO" id="GO:0045893">
    <property type="term" value="P:positive regulation of DNA-templated transcription"/>
    <property type="evidence" value="ECO:0007669"/>
    <property type="project" value="TreeGrafter"/>
</dbReference>
<evidence type="ECO:0000256" key="9">
    <source>
        <dbReference type="RuleBase" id="RU365073"/>
    </source>
</evidence>
<dbReference type="GO" id="GO:0031080">
    <property type="term" value="C:nuclear pore outer ring"/>
    <property type="evidence" value="ECO:0007669"/>
    <property type="project" value="TreeGrafter"/>
</dbReference>
<evidence type="ECO:0000256" key="5">
    <source>
        <dbReference type="ARBA" id="ARBA00022927"/>
    </source>
</evidence>
<dbReference type="AlphaFoldDB" id="A0AAD9MCX7"/>
<evidence type="ECO:0000256" key="10">
    <source>
        <dbReference type="SAM" id="MobiDB-lite"/>
    </source>
</evidence>
<keyword evidence="12" id="KW-1185">Reference proteome</keyword>
<dbReference type="PANTHER" id="PTHR13373:SF21">
    <property type="entry name" value="NUCLEAR PORE COMPLEX PROTEIN NUP85"/>
    <property type="match status" value="1"/>
</dbReference>
<keyword evidence="6 9" id="KW-0811">Translocation</keyword>
<dbReference type="GO" id="GO:0006406">
    <property type="term" value="P:mRNA export from nucleus"/>
    <property type="evidence" value="ECO:0007669"/>
    <property type="project" value="TreeGrafter"/>
</dbReference>
<keyword evidence="7 9" id="KW-0906">Nuclear pore complex</keyword>
<gene>
    <name evidence="11" type="ORF">P8C59_003040</name>
</gene>
<evidence type="ECO:0000256" key="1">
    <source>
        <dbReference type="ARBA" id="ARBA00004567"/>
    </source>
</evidence>
<evidence type="ECO:0000256" key="8">
    <source>
        <dbReference type="ARBA" id="ARBA00023242"/>
    </source>
</evidence>
<evidence type="ECO:0000313" key="11">
    <source>
        <dbReference type="EMBL" id="KAK2068401.1"/>
    </source>
</evidence>
<dbReference type="GO" id="GO:0017056">
    <property type="term" value="F:structural constituent of nuclear pore"/>
    <property type="evidence" value="ECO:0007669"/>
    <property type="project" value="TreeGrafter"/>
</dbReference>
<name>A0AAD9MCX7_9PEZI</name>
<keyword evidence="3 9" id="KW-0813">Transport</keyword>